<organism evidence="1 2">
    <name type="scientific">Actinoallomurus vinaceus</name>
    <dbReference type="NCBI Taxonomy" id="1080074"/>
    <lineage>
        <taxon>Bacteria</taxon>
        <taxon>Bacillati</taxon>
        <taxon>Actinomycetota</taxon>
        <taxon>Actinomycetes</taxon>
        <taxon>Streptosporangiales</taxon>
        <taxon>Thermomonosporaceae</taxon>
        <taxon>Actinoallomurus</taxon>
    </lineage>
</organism>
<proteinExistence type="predicted"/>
<evidence type="ECO:0000313" key="2">
    <source>
        <dbReference type="Proteomes" id="UP001501442"/>
    </source>
</evidence>
<name>A0ABP8UIQ7_9ACTN</name>
<keyword evidence="2" id="KW-1185">Reference proteome</keyword>
<protein>
    <submittedName>
        <fullName evidence="1">Uncharacterized protein</fullName>
    </submittedName>
</protein>
<gene>
    <name evidence="1" type="ORF">GCM10023196_067900</name>
</gene>
<sequence>MITMLVVHRMVPDPGKPWRYEPYPRLRGAARTAAFVTGGPVMLAAAMADQLAYPVIRRSGRGNAYRVLARKRVR</sequence>
<accession>A0ABP8UIQ7</accession>
<dbReference type="Proteomes" id="UP001501442">
    <property type="component" value="Unassembled WGS sequence"/>
</dbReference>
<comment type="caution">
    <text evidence="1">The sequence shown here is derived from an EMBL/GenBank/DDBJ whole genome shotgun (WGS) entry which is preliminary data.</text>
</comment>
<reference evidence="2" key="1">
    <citation type="journal article" date="2019" name="Int. J. Syst. Evol. Microbiol.">
        <title>The Global Catalogue of Microorganisms (GCM) 10K type strain sequencing project: providing services to taxonomists for standard genome sequencing and annotation.</title>
        <authorList>
            <consortium name="The Broad Institute Genomics Platform"/>
            <consortium name="The Broad Institute Genome Sequencing Center for Infectious Disease"/>
            <person name="Wu L."/>
            <person name="Ma J."/>
        </authorList>
    </citation>
    <scope>NUCLEOTIDE SEQUENCE [LARGE SCALE GENOMIC DNA]</scope>
    <source>
        <strain evidence="2">JCM 17939</strain>
    </source>
</reference>
<evidence type="ECO:0000313" key="1">
    <source>
        <dbReference type="EMBL" id="GAA4632827.1"/>
    </source>
</evidence>
<dbReference type="EMBL" id="BAABHK010000011">
    <property type="protein sequence ID" value="GAA4632827.1"/>
    <property type="molecule type" value="Genomic_DNA"/>
</dbReference>